<dbReference type="PANTHER" id="PTHR40547">
    <property type="entry name" value="SLL0298 PROTEIN"/>
    <property type="match status" value="1"/>
</dbReference>
<dbReference type="RefSeq" id="WP_256412031.1">
    <property type="nucleotide sequence ID" value="NZ_JANHDM010000007.1"/>
</dbReference>
<comment type="caution">
    <text evidence="4">The sequence shown here is derived from an EMBL/GenBank/DDBJ whole genome shotgun (WGS) entry which is preliminary data.</text>
</comment>
<feature type="domain" description="DUF2062" evidence="3">
    <location>
        <begin position="17"/>
        <end position="147"/>
    </location>
</feature>
<evidence type="ECO:0000256" key="1">
    <source>
        <dbReference type="SAM" id="MobiDB-lite"/>
    </source>
</evidence>
<keyword evidence="2" id="KW-0472">Membrane</keyword>
<feature type="compositionally biased region" description="Basic and acidic residues" evidence="1">
    <location>
        <begin position="168"/>
        <end position="185"/>
    </location>
</feature>
<dbReference type="AlphaFoldDB" id="A0ABD5QX82"/>
<dbReference type="Pfam" id="PF09835">
    <property type="entry name" value="DUF2062"/>
    <property type="match status" value="1"/>
</dbReference>
<evidence type="ECO:0000259" key="3">
    <source>
        <dbReference type="Pfam" id="PF09835"/>
    </source>
</evidence>
<keyword evidence="5" id="KW-1185">Reference proteome</keyword>
<accession>A0ABD5QX82</accession>
<feature type="transmembrane region" description="Helical" evidence="2">
    <location>
        <begin position="34"/>
        <end position="59"/>
    </location>
</feature>
<evidence type="ECO:0000256" key="2">
    <source>
        <dbReference type="SAM" id="Phobius"/>
    </source>
</evidence>
<dbReference type="PANTHER" id="PTHR40547:SF1">
    <property type="entry name" value="SLL0298 PROTEIN"/>
    <property type="match status" value="1"/>
</dbReference>
<proteinExistence type="predicted"/>
<organism evidence="4 5">
    <name type="scientific">Halorubrum rubrum</name>
    <dbReference type="NCBI Taxonomy" id="1126240"/>
    <lineage>
        <taxon>Archaea</taxon>
        <taxon>Methanobacteriati</taxon>
        <taxon>Methanobacteriota</taxon>
        <taxon>Stenosarchaea group</taxon>
        <taxon>Halobacteria</taxon>
        <taxon>Halobacteriales</taxon>
        <taxon>Haloferacaceae</taxon>
        <taxon>Halorubrum</taxon>
    </lineage>
</organism>
<dbReference type="InterPro" id="IPR018639">
    <property type="entry name" value="DUF2062"/>
</dbReference>
<gene>
    <name evidence="4" type="ORF">ACFPM1_00805</name>
</gene>
<sequence>MILSRMNEWVEGVRTEIQRSFSEEHTVRETAGSFSVGVFITMLPTLGTGLLAFVALGWASSRINKAALLASVVVFNPAVKWGVYAASFTLGVAILGPVPGVTPAEVSLSAGPEIVVRLLVGNVVLAVVAAVPSYVVCHRLVAAYRAREFAVVETVSEVVTPEDDEGADETREAIEADEPTGRDAEPIDEPTEPAE</sequence>
<dbReference type="EMBL" id="JBHSKY010000001">
    <property type="protein sequence ID" value="MFC5277308.1"/>
    <property type="molecule type" value="Genomic_DNA"/>
</dbReference>
<keyword evidence="2" id="KW-1133">Transmembrane helix</keyword>
<feature type="transmembrane region" description="Helical" evidence="2">
    <location>
        <begin position="114"/>
        <end position="137"/>
    </location>
</feature>
<feature type="transmembrane region" description="Helical" evidence="2">
    <location>
        <begin position="66"/>
        <end position="94"/>
    </location>
</feature>
<reference evidence="4 5" key="1">
    <citation type="journal article" date="2019" name="Int. J. Syst. Evol. Microbiol.">
        <title>The Global Catalogue of Microorganisms (GCM) 10K type strain sequencing project: providing services to taxonomists for standard genome sequencing and annotation.</title>
        <authorList>
            <consortium name="The Broad Institute Genomics Platform"/>
            <consortium name="The Broad Institute Genome Sequencing Center for Infectious Disease"/>
            <person name="Wu L."/>
            <person name="Ma J."/>
        </authorList>
    </citation>
    <scope>NUCLEOTIDE SEQUENCE [LARGE SCALE GENOMIC DNA]</scope>
    <source>
        <strain evidence="4 5">CGMCC 1.12124</strain>
    </source>
</reference>
<name>A0ABD5QX82_9EURY</name>
<feature type="compositionally biased region" description="Acidic residues" evidence="1">
    <location>
        <begin position="186"/>
        <end position="195"/>
    </location>
</feature>
<evidence type="ECO:0000313" key="5">
    <source>
        <dbReference type="Proteomes" id="UP001596118"/>
    </source>
</evidence>
<keyword evidence="2" id="KW-0812">Transmembrane</keyword>
<protein>
    <submittedName>
        <fullName evidence="4">DUF2062 domain-containing protein</fullName>
    </submittedName>
</protein>
<feature type="region of interest" description="Disordered" evidence="1">
    <location>
        <begin position="158"/>
        <end position="195"/>
    </location>
</feature>
<evidence type="ECO:0000313" key="4">
    <source>
        <dbReference type="EMBL" id="MFC5277308.1"/>
    </source>
</evidence>
<dbReference type="Proteomes" id="UP001596118">
    <property type="component" value="Unassembled WGS sequence"/>
</dbReference>